<dbReference type="Pfam" id="PF04055">
    <property type="entry name" value="Radical_SAM"/>
    <property type="match status" value="1"/>
</dbReference>
<dbReference type="InterPro" id="IPR058240">
    <property type="entry name" value="rSAM_sf"/>
</dbReference>
<dbReference type="SFLD" id="SFLDG01062">
    <property type="entry name" value="methyltransferase_(Class_A)"/>
    <property type="match status" value="1"/>
</dbReference>
<evidence type="ECO:0000256" key="9">
    <source>
        <dbReference type="ARBA" id="ARBA00023004"/>
    </source>
</evidence>
<feature type="domain" description="Radical SAM core" evidence="12">
    <location>
        <begin position="83"/>
        <end position="309"/>
    </location>
</feature>
<keyword evidence="14" id="KW-1185">Reference proteome</keyword>
<dbReference type="SFLD" id="SFLDS00029">
    <property type="entry name" value="Radical_SAM"/>
    <property type="match status" value="1"/>
</dbReference>
<dbReference type="PROSITE" id="PS51918">
    <property type="entry name" value="RADICAL_SAM"/>
    <property type="match status" value="1"/>
</dbReference>
<sequence>MDANQNLTAEMIKIDPYNYTLSEMVDVIGETEAKKLFKSIYKGTSKLSYQTIKVKDVFNGGDTRKYAFELCDHYCIETVCIQRRTGTTVCVSTMVGCPVGCVFCESGKNGFIRNLTPSEIVQQIVLLREKVNRIVFMGMGEPLFNYDNLVKAIHILRDRDGLNFPTDGITISTVGPLQQLKKIREEHLKIQLTLSLHATDQRTRDIVMPHMKGHDIRKVVETVLSYSERHNRKVTIAYLLIPGLNDRSSDVRQLGKWFRGKNVLINLLQYNETSNSRIKRPNKQQLVAFKTRLEDAGLEVKLRESRGNRIKAACGQLVSEYNRQGKKTANRTVNGTENSNGSVRKSSFTGRASSKRHPFAKHKNVGKKRKHE</sequence>
<evidence type="ECO:0000313" key="13">
    <source>
        <dbReference type="EMBL" id="OUQ36572.1"/>
    </source>
</evidence>
<dbReference type="SMART" id="SM00729">
    <property type="entry name" value="Elp3"/>
    <property type="match status" value="1"/>
</dbReference>
<keyword evidence="10" id="KW-0411">Iron-sulfur</keyword>
<organism evidence="13 14">
    <name type="scientific">Massilimicrobiota timonensis</name>
    <dbReference type="NCBI Taxonomy" id="1776392"/>
    <lineage>
        <taxon>Bacteria</taxon>
        <taxon>Bacillati</taxon>
        <taxon>Bacillota</taxon>
        <taxon>Erysipelotrichia</taxon>
        <taxon>Erysipelotrichales</taxon>
        <taxon>Erysipelotrichaceae</taxon>
        <taxon>Massilimicrobiota</taxon>
    </lineage>
</organism>
<keyword evidence="9" id="KW-0408">Iron</keyword>
<dbReference type="CDD" id="cd01335">
    <property type="entry name" value="Radical_SAM"/>
    <property type="match status" value="1"/>
</dbReference>
<keyword evidence="7" id="KW-0949">S-adenosyl-L-methionine</keyword>
<comment type="cofactor">
    <cofactor evidence="1">
        <name>[4Fe-4S] cluster</name>
        <dbReference type="ChEBI" id="CHEBI:49883"/>
    </cofactor>
</comment>
<keyword evidence="8" id="KW-0479">Metal-binding</keyword>
<protein>
    <submittedName>
        <fullName evidence="13">23S rRNA methyltransferase</fullName>
    </submittedName>
</protein>
<evidence type="ECO:0000256" key="8">
    <source>
        <dbReference type="ARBA" id="ARBA00022723"/>
    </source>
</evidence>
<dbReference type="GO" id="GO:0005737">
    <property type="term" value="C:cytoplasm"/>
    <property type="evidence" value="ECO:0007669"/>
    <property type="project" value="UniProtKB-SubCell"/>
</dbReference>
<evidence type="ECO:0000313" key="14">
    <source>
        <dbReference type="Proteomes" id="UP000195305"/>
    </source>
</evidence>
<evidence type="ECO:0000256" key="10">
    <source>
        <dbReference type="ARBA" id="ARBA00023014"/>
    </source>
</evidence>
<dbReference type="GO" id="GO:0051539">
    <property type="term" value="F:4 iron, 4 sulfur cluster binding"/>
    <property type="evidence" value="ECO:0007669"/>
    <property type="project" value="UniProtKB-KW"/>
</dbReference>
<dbReference type="Gene3D" id="3.20.20.70">
    <property type="entry name" value="Aldolase class I"/>
    <property type="match status" value="1"/>
</dbReference>
<dbReference type="GO" id="GO:0070475">
    <property type="term" value="P:rRNA base methylation"/>
    <property type="evidence" value="ECO:0007669"/>
    <property type="project" value="TreeGrafter"/>
</dbReference>
<evidence type="ECO:0000256" key="6">
    <source>
        <dbReference type="ARBA" id="ARBA00022679"/>
    </source>
</evidence>
<dbReference type="PANTHER" id="PTHR30544:SF5">
    <property type="entry name" value="RADICAL SAM CORE DOMAIN-CONTAINING PROTEIN"/>
    <property type="match status" value="1"/>
</dbReference>
<feature type="compositionally biased region" description="Basic residues" evidence="11">
    <location>
        <begin position="353"/>
        <end position="372"/>
    </location>
</feature>
<keyword evidence="4" id="KW-0963">Cytoplasm</keyword>
<dbReference type="InterPro" id="IPR006638">
    <property type="entry name" value="Elp3/MiaA/NifB-like_rSAM"/>
</dbReference>
<proteinExistence type="predicted"/>
<evidence type="ECO:0000256" key="7">
    <source>
        <dbReference type="ARBA" id="ARBA00022691"/>
    </source>
</evidence>
<dbReference type="EMBL" id="NFLJ01000001">
    <property type="protein sequence ID" value="OUQ36572.1"/>
    <property type="molecule type" value="Genomic_DNA"/>
</dbReference>
<dbReference type="Proteomes" id="UP000195305">
    <property type="component" value="Unassembled WGS sequence"/>
</dbReference>
<evidence type="ECO:0000256" key="1">
    <source>
        <dbReference type="ARBA" id="ARBA00001966"/>
    </source>
</evidence>
<dbReference type="SUPFAM" id="SSF102114">
    <property type="entry name" value="Radical SAM enzymes"/>
    <property type="match status" value="1"/>
</dbReference>
<dbReference type="InterPro" id="IPR004383">
    <property type="entry name" value="rRNA_lsu_MTrfase_RlmN/Cfr"/>
</dbReference>
<reference evidence="13 14" key="1">
    <citation type="journal article" date="2018" name="BMC Genomics">
        <title>Whole genome sequencing and function prediction of 133 gut anaerobes isolated from chicken caecum in pure cultures.</title>
        <authorList>
            <person name="Medvecky M."/>
            <person name="Cejkova D."/>
            <person name="Polansky O."/>
            <person name="Karasova D."/>
            <person name="Kubasova T."/>
            <person name="Cizek A."/>
            <person name="Rychlik I."/>
        </authorList>
    </citation>
    <scope>NUCLEOTIDE SEQUENCE [LARGE SCALE GENOMIC DNA]</scope>
    <source>
        <strain evidence="13 14">An13</strain>
    </source>
</reference>
<keyword evidence="3" id="KW-0004">4Fe-4S</keyword>
<dbReference type="SFLD" id="SFLDF00275">
    <property type="entry name" value="adenosine_C2_methyltransferase"/>
    <property type="match status" value="1"/>
</dbReference>
<feature type="region of interest" description="Disordered" evidence="11">
    <location>
        <begin position="325"/>
        <end position="372"/>
    </location>
</feature>
<evidence type="ECO:0000256" key="4">
    <source>
        <dbReference type="ARBA" id="ARBA00022490"/>
    </source>
</evidence>
<evidence type="ECO:0000259" key="12">
    <source>
        <dbReference type="PROSITE" id="PS51918"/>
    </source>
</evidence>
<comment type="caution">
    <text evidence="13">The sequence shown here is derived from an EMBL/GenBank/DDBJ whole genome shotgun (WGS) entry which is preliminary data.</text>
</comment>
<evidence type="ECO:0000256" key="3">
    <source>
        <dbReference type="ARBA" id="ARBA00022485"/>
    </source>
</evidence>
<feature type="compositionally biased region" description="Polar residues" evidence="11">
    <location>
        <begin position="330"/>
        <end position="352"/>
    </location>
</feature>
<name>A0A1Y4T5R7_9FIRM</name>
<dbReference type="InterPro" id="IPR040072">
    <property type="entry name" value="Methyltransferase_A"/>
</dbReference>
<keyword evidence="5 13" id="KW-0489">Methyltransferase</keyword>
<evidence type="ECO:0000256" key="2">
    <source>
        <dbReference type="ARBA" id="ARBA00004496"/>
    </source>
</evidence>
<dbReference type="GO" id="GO:0030488">
    <property type="term" value="P:tRNA methylation"/>
    <property type="evidence" value="ECO:0007669"/>
    <property type="project" value="TreeGrafter"/>
</dbReference>
<dbReference type="OrthoDB" id="9793973at2"/>
<evidence type="ECO:0000256" key="5">
    <source>
        <dbReference type="ARBA" id="ARBA00022603"/>
    </source>
</evidence>
<keyword evidence="6 13" id="KW-0808">Transferase</keyword>
<dbReference type="PANTHER" id="PTHR30544">
    <property type="entry name" value="23S RRNA METHYLTRANSFERASE"/>
    <property type="match status" value="1"/>
</dbReference>
<dbReference type="InterPro" id="IPR007197">
    <property type="entry name" value="rSAM"/>
</dbReference>
<dbReference type="AlphaFoldDB" id="A0A1Y4T5R7"/>
<comment type="subcellular location">
    <subcellularLocation>
        <location evidence="2">Cytoplasm</location>
    </subcellularLocation>
</comment>
<accession>A0A1Y4T5R7</accession>
<dbReference type="InterPro" id="IPR013785">
    <property type="entry name" value="Aldolase_TIM"/>
</dbReference>
<dbReference type="GO" id="GO:0046872">
    <property type="term" value="F:metal ion binding"/>
    <property type="evidence" value="ECO:0007669"/>
    <property type="project" value="UniProtKB-KW"/>
</dbReference>
<dbReference type="GO" id="GO:0008173">
    <property type="term" value="F:RNA methyltransferase activity"/>
    <property type="evidence" value="ECO:0007669"/>
    <property type="project" value="InterPro"/>
</dbReference>
<dbReference type="RefSeq" id="WP_009300540.1">
    <property type="nucleotide sequence ID" value="NZ_NFLJ01000001.1"/>
</dbReference>
<gene>
    <name evidence="13" type="ORF">B5E75_00080</name>
</gene>
<evidence type="ECO:0000256" key="11">
    <source>
        <dbReference type="SAM" id="MobiDB-lite"/>
    </source>
</evidence>